<dbReference type="RefSeq" id="WP_129209475.1">
    <property type="nucleotide sequence ID" value="NZ_BMGU01000002.1"/>
</dbReference>
<keyword evidence="5" id="KW-1185">Reference proteome</keyword>
<keyword evidence="3" id="KW-0732">Signal</keyword>
<organism evidence="4 5">
    <name type="scientific">Silvibacterium dinghuense</name>
    <dbReference type="NCBI Taxonomy" id="1560006"/>
    <lineage>
        <taxon>Bacteria</taxon>
        <taxon>Pseudomonadati</taxon>
        <taxon>Acidobacteriota</taxon>
        <taxon>Terriglobia</taxon>
        <taxon>Terriglobales</taxon>
        <taxon>Acidobacteriaceae</taxon>
        <taxon>Silvibacterium</taxon>
    </lineage>
</organism>
<keyword evidence="1 4" id="KW-0378">Hydrolase</keyword>
<dbReference type="InterPro" id="IPR052043">
    <property type="entry name" value="PolySaccharide_Degr_Enz"/>
</dbReference>
<feature type="compositionally biased region" description="Low complexity" evidence="2">
    <location>
        <begin position="32"/>
        <end position="42"/>
    </location>
</feature>
<dbReference type="InterPro" id="IPR010905">
    <property type="entry name" value="Glyco_hydro_88"/>
</dbReference>
<dbReference type="EMBL" id="SDMK01000004">
    <property type="protein sequence ID" value="RXS93705.1"/>
    <property type="molecule type" value="Genomic_DNA"/>
</dbReference>
<sequence>MIGKLLTRTSLCLVLAATSLQAQSPATRQAEPGDAPADPGPLAARLSPAIKPAAIEAAMRKVADWQAHRMADTPSQDWTFATLYLGLLSASRTLHDPAYRDLVLGVADHYAWTLGPRKQHADDQAIGQSYLALYREHPDPTRIAPMRAQFDEVMQIPDDPAKPGWWWCDALFMAPPAWAELSEVTHDSRYLDYMHHQWQRTSDLLWDPQEHLFSRDATYLDKHEKNGRKLFWSRGNGWVMGGLAQMLEHLPANDPHRAFYVEKFREMADTVAKIQSPDGLWRPGLLDAADYPEPEISGSAFFVYAITWGVNHGILDRARFEPVAKRGWAGLLQHIYADGRLGDIQPIGAAPGAYTPGASYVYGIGAFLLAGSELDHMARTR</sequence>
<reference evidence="4 5" key="1">
    <citation type="journal article" date="2016" name="Int. J. Syst. Evol. Microbiol.">
        <title>Acidipila dinghuensis sp. nov., an acidobacterium isolated from forest soil.</title>
        <authorList>
            <person name="Jiang Y.W."/>
            <person name="Wang J."/>
            <person name="Chen M.H."/>
            <person name="Lv Y.Y."/>
            <person name="Qiu L.H."/>
        </authorList>
    </citation>
    <scope>NUCLEOTIDE SEQUENCE [LARGE SCALE GENOMIC DNA]</scope>
    <source>
        <strain evidence="4 5">DHOF10</strain>
    </source>
</reference>
<comment type="caution">
    <text evidence="4">The sequence shown here is derived from an EMBL/GenBank/DDBJ whole genome shotgun (WGS) entry which is preliminary data.</text>
</comment>
<dbReference type="PANTHER" id="PTHR33886:SF8">
    <property type="entry name" value="UNSATURATED RHAMNOGALACTURONAN HYDROLASE (EUROFUNG)"/>
    <property type="match status" value="1"/>
</dbReference>
<accession>A0A4Q1S9V2</accession>
<dbReference type="Proteomes" id="UP000290253">
    <property type="component" value="Unassembled WGS sequence"/>
</dbReference>
<proteinExistence type="predicted"/>
<evidence type="ECO:0000313" key="5">
    <source>
        <dbReference type="Proteomes" id="UP000290253"/>
    </source>
</evidence>
<protein>
    <submittedName>
        <fullName evidence="4">Glycoside hydrolase family 88 protein</fullName>
    </submittedName>
</protein>
<evidence type="ECO:0000256" key="1">
    <source>
        <dbReference type="ARBA" id="ARBA00022801"/>
    </source>
</evidence>
<name>A0A4Q1S9V2_9BACT</name>
<feature type="region of interest" description="Disordered" evidence="2">
    <location>
        <begin position="23"/>
        <end position="42"/>
    </location>
</feature>
<dbReference type="AlphaFoldDB" id="A0A4Q1S9V2"/>
<evidence type="ECO:0000256" key="3">
    <source>
        <dbReference type="SAM" id="SignalP"/>
    </source>
</evidence>
<dbReference type="Pfam" id="PF07470">
    <property type="entry name" value="Glyco_hydro_88"/>
    <property type="match status" value="1"/>
</dbReference>
<dbReference type="GO" id="GO:0016787">
    <property type="term" value="F:hydrolase activity"/>
    <property type="evidence" value="ECO:0007669"/>
    <property type="project" value="UniProtKB-KW"/>
</dbReference>
<dbReference type="PANTHER" id="PTHR33886">
    <property type="entry name" value="UNSATURATED RHAMNOGALACTURONAN HYDROLASE (EUROFUNG)"/>
    <property type="match status" value="1"/>
</dbReference>
<dbReference type="SUPFAM" id="SSF48208">
    <property type="entry name" value="Six-hairpin glycosidases"/>
    <property type="match status" value="1"/>
</dbReference>
<evidence type="ECO:0000313" key="4">
    <source>
        <dbReference type="EMBL" id="RXS93705.1"/>
    </source>
</evidence>
<dbReference type="Gene3D" id="1.50.10.10">
    <property type="match status" value="1"/>
</dbReference>
<evidence type="ECO:0000256" key="2">
    <source>
        <dbReference type="SAM" id="MobiDB-lite"/>
    </source>
</evidence>
<feature type="signal peptide" evidence="3">
    <location>
        <begin position="1"/>
        <end position="22"/>
    </location>
</feature>
<dbReference type="GO" id="GO:0005975">
    <property type="term" value="P:carbohydrate metabolic process"/>
    <property type="evidence" value="ECO:0007669"/>
    <property type="project" value="InterPro"/>
</dbReference>
<dbReference type="InterPro" id="IPR012341">
    <property type="entry name" value="6hp_glycosidase-like_sf"/>
</dbReference>
<dbReference type="OrthoDB" id="258246at2"/>
<gene>
    <name evidence="4" type="ORF">ESZ00_16770</name>
</gene>
<feature type="chain" id="PRO_5020527758" evidence="3">
    <location>
        <begin position="23"/>
        <end position="381"/>
    </location>
</feature>
<dbReference type="InterPro" id="IPR008928">
    <property type="entry name" value="6-hairpin_glycosidase_sf"/>
</dbReference>